<reference evidence="2" key="1">
    <citation type="submission" date="2017-10" db="EMBL/GenBank/DDBJ databases">
        <authorList>
            <person name="Banno H."/>
            <person name="Chua N.-H."/>
        </authorList>
    </citation>
    <scope>NUCLEOTIDE SEQUENCE [LARGE SCALE GENOMIC DNA]</scope>
    <source>
        <strain evidence="2">Kuenenia_mbr1_ru-nijmegen</strain>
    </source>
</reference>
<proteinExistence type="predicted"/>
<evidence type="ECO:0000313" key="2">
    <source>
        <dbReference type="EMBL" id="SOH05683.1"/>
    </source>
</evidence>
<gene>
    <name evidence="1" type="ORF">KsCSTR_39000</name>
    <name evidence="2" type="ORF">KSMBR1_3206</name>
</gene>
<dbReference type="EMBL" id="LT934425">
    <property type="protein sequence ID" value="SOH05683.1"/>
    <property type="molecule type" value="Genomic_DNA"/>
</dbReference>
<sequence>MTRPANTYNVPFCHGKRISIEDGCMIGEKGTAIIYCSNTLVF</sequence>
<dbReference type="KEGG" id="kst:KSMBR1_3206"/>
<dbReference type="Proteomes" id="UP000501926">
    <property type="component" value="Chromosome"/>
</dbReference>
<reference evidence="1 4" key="3">
    <citation type="submission" date="2020-02" db="EMBL/GenBank/DDBJ databases">
        <title>Newly sequenced genome of strain CSTR1 showed variability in Candidatus Kuenenia stuttgartiensis genomes.</title>
        <authorList>
            <person name="Ding C."/>
            <person name="Adrian L."/>
        </authorList>
    </citation>
    <scope>NUCLEOTIDE SEQUENCE [LARGE SCALE GENOMIC DNA]</scope>
    <source>
        <strain evidence="1 4">CSTR1</strain>
    </source>
</reference>
<dbReference type="AlphaFoldDB" id="A0A2C9CJD4"/>
<dbReference type="Proteomes" id="UP000221734">
    <property type="component" value="Chromosome Kuenenia_stuttgartiensis_MBR1"/>
</dbReference>
<evidence type="ECO:0000313" key="1">
    <source>
        <dbReference type="EMBL" id="QII13279.1"/>
    </source>
</evidence>
<organism evidence="2 3">
    <name type="scientific">Kuenenia stuttgartiensis</name>
    <dbReference type="NCBI Taxonomy" id="174633"/>
    <lineage>
        <taxon>Bacteria</taxon>
        <taxon>Pseudomonadati</taxon>
        <taxon>Planctomycetota</taxon>
        <taxon>Candidatus Brocadiia</taxon>
        <taxon>Candidatus Brocadiales</taxon>
        <taxon>Candidatus Brocadiaceae</taxon>
        <taxon>Candidatus Kuenenia</taxon>
    </lineage>
</organism>
<reference evidence="3" key="2">
    <citation type="submission" date="2017-10" db="EMBL/GenBank/DDBJ databases">
        <authorList>
            <person name="Frank J."/>
        </authorList>
    </citation>
    <scope>NUCLEOTIDE SEQUENCE [LARGE SCALE GENOMIC DNA]</scope>
</reference>
<dbReference type="EMBL" id="CP049055">
    <property type="protein sequence ID" value="QII13279.1"/>
    <property type="molecule type" value="Genomic_DNA"/>
</dbReference>
<evidence type="ECO:0000313" key="4">
    <source>
        <dbReference type="Proteomes" id="UP000501926"/>
    </source>
</evidence>
<name>A0A2C9CJD4_KUEST</name>
<evidence type="ECO:0000313" key="3">
    <source>
        <dbReference type="Proteomes" id="UP000221734"/>
    </source>
</evidence>
<keyword evidence="3" id="KW-1185">Reference proteome</keyword>
<accession>A0A2C9CJD4</accession>
<protein>
    <submittedName>
        <fullName evidence="2">Uncharacterized protein</fullName>
    </submittedName>
</protein>